<protein>
    <submittedName>
        <fullName evidence="2">Uncharacterized protein</fullName>
    </submittedName>
</protein>
<evidence type="ECO:0000256" key="1">
    <source>
        <dbReference type="SAM" id="MobiDB-lite"/>
    </source>
</evidence>
<feature type="region of interest" description="Disordered" evidence="1">
    <location>
        <begin position="25"/>
        <end position="46"/>
    </location>
</feature>
<dbReference type="InterPro" id="IPR006311">
    <property type="entry name" value="TAT_signal"/>
</dbReference>
<dbReference type="PROSITE" id="PS51257">
    <property type="entry name" value="PROKAR_LIPOPROTEIN"/>
    <property type="match status" value="1"/>
</dbReference>
<dbReference type="EMBL" id="JBHTEE010000001">
    <property type="protein sequence ID" value="MFC7600250.1"/>
    <property type="molecule type" value="Genomic_DNA"/>
</dbReference>
<sequence length="46" mass="4523">MDGSPRPLDRRQVLRGALLLGGTVITATGCGDGTRPASGSVTGPAS</sequence>
<reference evidence="3" key="1">
    <citation type="journal article" date="2019" name="Int. J. Syst. Evol. Microbiol.">
        <title>The Global Catalogue of Microorganisms (GCM) 10K type strain sequencing project: providing services to taxonomists for standard genome sequencing and annotation.</title>
        <authorList>
            <consortium name="The Broad Institute Genomics Platform"/>
            <consortium name="The Broad Institute Genome Sequencing Center for Infectious Disease"/>
            <person name="Wu L."/>
            <person name="Ma J."/>
        </authorList>
    </citation>
    <scope>NUCLEOTIDE SEQUENCE [LARGE SCALE GENOMIC DNA]</scope>
    <source>
        <strain evidence="3">JCM 10083</strain>
    </source>
</reference>
<evidence type="ECO:0000313" key="3">
    <source>
        <dbReference type="Proteomes" id="UP001596514"/>
    </source>
</evidence>
<dbReference type="PROSITE" id="PS51318">
    <property type="entry name" value="TAT"/>
    <property type="match status" value="1"/>
</dbReference>
<gene>
    <name evidence="2" type="ORF">ACFQVD_09080</name>
</gene>
<dbReference type="RefSeq" id="WP_343971059.1">
    <property type="nucleotide sequence ID" value="NZ_BAAAGK010000088.1"/>
</dbReference>
<keyword evidence="3" id="KW-1185">Reference proteome</keyword>
<name>A0ABW2SVD1_9ACTN</name>
<comment type="caution">
    <text evidence="2">The sequence shown here is derived from an EMBL/GenBank/DDBJ whole genome shotgun (WGS) entry which is preliminary data.</text>
</comment>
<dbReference type="Proteomes" id="UP001596514">
    <property type="component" value="Unassembled WGS sequence"/>
</dbReference>
<evidence type="ECO:0000313" key="2">
    <source>
        <dbReference type="EMBL" id="MFC7600250.1"/>
    </source>
</evidence>
<proteinExistence type="predicted"/>
<accession>A0ABW2SVD1</accession>
<feature type="compositionally biased region" description="Polar residues" evidence="1">
    <location>
        <begin position="37"/>
        <end position="46"/>
    </location>
</feature>
<organism evidence="2 3">
    <name type="scientific">Streptosporangium amethystogenes subsp. fukuiense</name>
    <dbReference type="NCBI Taxonomy" id="698418"/>
    <lineage>
        <taxon>Bacteria</taxon>
        <taxon>Bacillati</taxon>
        <taxon>Actinomycetota</taxon>
        <taxon>Actinomycetes</taxon>
        <taxon>Streptosporangiales</taxon>
        <taxon>Streptosporangiaceae</taxon>
        <taxon>Streptosporangium</taxon>
    </lineage>
</organism>